<dbReference type="CDD" id="cd18080">
    <property type="entry name" value="TrmD-like"/>
    <property type="match status" value="1"/>
</dbReference>
<evidence type="ECO:0000256" key="12">
    <source>
        <dbReference type="ARBA" id="ARBA00029736"/>
    </source>
</evidence>
<keyword evidence="10" id="KW-0949">S-adenosyl-L-methionine</keyword>
<evidence type="ECO:0000313" key="17">
    <source>
        <dbReference type="EMBL" id="SVB48591.1"/>
    </source>
</evidence>
<dbReference type="GO" id="GO:0002939">
    <property type="term" value="P:tRNA N1-guanine methylation"/>
    <property type="evidence" value="ECO:0007669"/>
    <property type="project" value="TreeGrafter"/>
</dbReference>
<evidence type="ECO:0000256" key="4">
    <source>
        <dbReference type="ARBA" id="ARBA00011738"/>
    </source>
</evidence>
<evidence type="ECO:0000256" key="15">
    <source>
        <dbReference type="SAM" id="MobiDB-lite"/>
    </source>
</evidence>
<evidence type="ECO:0000256" key="7">
    <source>
        <dbReference type="ARBA" id="ARBA00022490"/>
    </source>
</evidence>
<dbReference type="InterPro" id="IPR029026">
    <property type="entry name" value="tRNA_m1G_MTases_N"/>
</dbReference>
<dbReference type="FunFam" id="3.40.1280.10:FF:000001">
    <property type="entry name" value="tRNA (guanine-N(1)-)-methyltransferase"/>
    <property type="match status" value="1"/>
</dbReference>
<evidence type="ECO:0000256" key="13">
    <source>
        <dbReference type="ARBA" id="ARBA00033392"/>
    </source>
</evidence>
<keyword evidence="11" id="KW-0819">tRNA processing</keyword>
<dbReference type="Gene3D" id="1.10.1270.20">
    <property type="entry name" value="tRNA(m1g37)methyltransferase, domain 2"/>
    <property type="match status" value="1"/>
</dbReference>
<evidence type="ECO:0000256" key="1">
    <source>
        <dbReference type="ARBA" id="ARBA00002634"/>
    </source>
</evidence>
<dbReference type="AlphaFoldDB" id="A0A382EF22"/>
<evidence type="ECO:0000256" key="3">
    <source>
        <dbReference type="ARBA" id="ARBA00007630"/>
    </source>
</evidence>
<evidence type="ECO:0000256" key="14">
    <source>
        <dbReference type="ARBA" id="ARBA00047783"/>
    </source>
</evidence>
<dbReference type="InterPro" id="IPR029028">
    <property type="entry name" value="Alpha/beta_knot_MTases"/>
</dbReference>
<organism evidence="17">
    <name type="scientific">marine metagenome</name>
    <dbReference type="NCBI Taxonomy" id="408172"/>
    <lineage>
        <taxon>unclassified sequences</taxon>
        <taxon>metagenomes</taxon>
        <taxon>ecological metagenomes</taxon>
    </lineage>
</organism>
<dbReference type="NCBIfam" id="TIGR00088">
    <property type="entry name" value="trmD"/>
    <property type="match status" value="1"/>
</dbReference>
<keyword evidence="8" id="KW-0489">Methyltransferase</keyword>
<keyword evidence="9" id="KW-0808">Transferase</keyword>
<protein>
    <recommendedName>
        <fullName evidence="6">tRNA (guanine-N(1)-)-methyltransferase</fullName>
        <ecNumber evidence="5">2.1.1.228</ecNumber>
    </recommendedName>
    <alternativeName>
        <fullName evidence="12">M1G-methyltransferase</fullName>
    </alternativeName>
    <alternativeName>
        <fullName evidence="13">tRNA [GM37] methyltransferase</fullName>
    </alternativeName>
</protein>
<dbReference type="HAMAP" id="MF_00605">
    <property type="entry name" value="TrmD"/>
    <property type="match status" value="1"/>
</dbReference>
<dbReference type="Pfam" id="PF01746">
    <property type="entry name" value="tRNA_m1G_MT"/>
    <property type="match status" value="1"/>
</dbReference>
<keyword evidence="7" id="KW-0963">Cytoplasm</keyword>
<dbReference type="GO" id="GO:0005829">
    <property type="term" value="C:cytosol"/>
    <property type="evidence" value="ECO:0007669"/>
    <property type="project" value="TreeGrafter"/>
</dbReference>
<comment type="function">
    <text evidence="1">Specifically methylates guanosine-37 in various tRNAs.</text>
</comment>
<sequence>MRFHILTLFPNMFTSTLAEGIIARAINKGIINICLYDIREHTRDRHQTVDDYPFGGGPGMLMKPEPVFRAVESLWEQSHVPSTSPVILMTPQGRPFKHSIAKELSSQTDLVLVCGRYEGFDERIREGLATDEISIGDYVLSGGEIPAMVLVDAVSRMIPGVVGAQESIENDSFFSGLLQFPQYTRPASYRGKNVPEILLSGNHSEIEKWRREQALNRTSKRRPDLHDNVDSHGQNEGI</sequence>
<evidence type="ECO:0000256" key="10">
    <source>
        <dbReference type="ARBA" id="ARBA00022691"/>
    </source>
</evidence>
<evidence type="ECO:0000256" key="11">
    <source>
        <dbReference type="ARBA" id="ARBA00022694"/>
    </source>
</evidence>
<comment type="subcellular location">
    <subcellularLocation>
        <location evidence="2">Cytoplasm</location>
    </subcellularLocation>
</comment>
<dbReference type="InterPro" id="IPR016009">
    <property type="entry name" value="tRNA_MeTrfase_TRMD/TRM10"/>
</dbReference>
<evidence type="ECO:0000256" key="9">
    <source>
        <dbReference type="ARBA" id="ARBA00022679"/>
    </source>
</evidence>
<dbReference type="NCBIfam" id="NF000648">
    <property type="entry name" value="PRK00026.1"/>
    <property type="match status" value="1"/>
</dbReference>
<dbReference type="FunFam" id="1.10.1270.20:FF:000001">
    <property type="entry name" value="tRNA (guanine-N(1)-)-methyltransferase"/>
    <property type="match status" value="1"/>
</dbReference>
<feature type="compositionally biased region" description="Basic and acidic residues" evidence="15">
    <location>
        <begin position="221"/>
        <end position="230"/>
    </location>
</feature>
<evidence type="ECO:0000256" key="2">
    <source>
        <dbReference type="ARBA" id="ARBA00004496"/>
    </source>
</evidence>
<dbReference type="EMBL" id="UINC01043900">
    <property type="protein sequence ID" value="SVB48591.1"/>
    <property type="molecule type" value="Genomic_DNA"/>
</dbReference>
<dbReference type="Gene3D" id="3.40.1280.10">
    <property type="match status" value="1"/>
</dbReference>
<reference evidence="17" key="1">
    <citation type="submission" date="2018-05" db="EMBL/GenBank/DDBJ databases">
        <authorList>
            <person name="Lanie J.A."/>
            <person name="Ng W.-L."/>
            <person name="Kazmierczak K.M."/>
            <person name="Andrzejewski T.M."/>
            <person name="Davidsen T.M."/>
            <person name="Wayne K.J."/>
            <person name="Tettelin H."/>
            <person name="Glass J.I."/>
            <person name="Rusch D."/>
            <person name="Podicherti R."/>
            <person name="Tsui H.-C.T."/>
            <person name="Winkler M.E."/>
        </authorList>
    </citation>
    <scope>NUCLEOTIDE SEQUENCE</scope>
</reference>
<dbReference type="GO" id="GO:0052906">
    <property type="term" value="F:tRNA (guanine(37)-N1)-methyltransferase activity"/>
    <property type="evidence" value="ECO:0007669"/>
    <property type="project" value="UniProtKB-EC"/>
</dbReference>
<dbReference type="PIRSF" id="PIRSF000386">
    <property type="entry name" value="tRNA_mtase"/>
    <property type="match status" value="1"/>
</dbReference>
<evidence type="ECO:0000259" key="16">
    <source>
        <dbReference type="Pfam" id="PF01746"/>
    </source>
</evidence>
<comment type="catalytic activity">
    <reaction evidence="14">
        <text>guanosine(37) in tRNA + S-adenosyl-L-methionine = N(1)-methylguanosine(37) in tRNA + S-adenosyl-L-homocysteine + H(+)</text>
        <dbReference type="Rhea" id="RHEA:36899"/>
        <dbReference type="Rhea" id="RHEA-COMP:10145"/>
        <dbReference type="Rhea" id="RHEA-COMP:10147"/>
        <dbReference type="ChEBI" id="CHEBI:15378"/>
        <dbReference type="ChEBI" id="CHEBI:57856"/>
        <dbReference type="ChEBI" id="CHEBI:59789"/>
        <dbReference type="ChEBI" id="CHEBI:73542"/>
        <dbReference type="ChEBI" id="CHEBI:74269"/>
        <dbReference type="EC" id="2.1.1.228"/>
    </reaction>
</comment>
<gene>
    <name evidence="17" type="ORF">METZ01_LOCUS201445</name>
</gene>
<dbReference type="InterPro" id="IPR023148">
    <property type="entry name" value="tRNA_m1G_MeTrfase_C_sf"/>
</dbReference>
<feature type="region of interest" description="Disordered" evidence="15">
    <location>
        <begin position="215"/>
        <end position="238"/>
    </location>
</feature>
<dbReference type="EC" id="2.1.1.228" evidence="5"/>
<comment type="subunit">
    <text evidence="4">Homodimer.</text>
</comment>
<dbReference type="InterPro" id="IPR002649">
    <property type="entry name" value="tRNA_m1G_MeTrfase_TrmD"/>
</dbReference>
<evidence type="ECO:0000256" key="8">
    <source>
        <dbReference type="ARBA" id="ARBA00022603"/>
    </source>
</evidence>
<proteinExistence type="inferred from homology"/>
<name>A0A382EF22_9ZZZZ</name>
<dbReference type="SUPFAM" id="SSF75217">
    <property type="entry name" value="alpha/beta knot"/>
    <property type="match status" value="1"/>
</dbReference>
<evidence type="ECO:0000256" key="6">
    <source>
        <dbReference type="ARBA" id="ARBA00014679"/>
    </source>
</evidence>
<accession>A0A382EF22</accession>
<evidence type="ECO:0000256" key="5">
    <source>
        <dbReference type="ARBA" id="ARBA00012807"/>
    </source>
</evidence>
<feature type="domain" description="tRNA methyltransferase TRMD/TRM10-type" evidence="16">
    <location>
        <begin position="1"/>
        <end position="227"/>
    </location>
</feature>
<dbReference type="PANTHER" id="PTHR46417:SF1">
    <property type="entry name" value="TRNA (GUANINE-N(1)-)-METHYLTRANSFERASE"/>
    <property type="match status" value="1"/>
</dbReference>
<comment type="similarity">
    <text evidence="3">Belongs to the RNA methyltransferase TrmD family.</text>
</comment>
<dbReference type="PANTHER" id="PTHR46417">
    <property type="entry name" value="TRNA (GUANINE-N(1)-)-METHYLTRANSFERASE"/>
    <property type="match status" value="1"/>
</dbReference>